<feature type="coiled-coil region" evidence="2">
    <location>
        <begin position="147"/>
        <end position="174"/>
    </location>
</feature>
<dbReference type="HOGENOM" id="CLU_018816_1_0_5"/>
<dbReference type="Pfam" id="PF25917">
    <property type="entry name" value="BSH_RND"/>
    <property type="match status" value="1"/>
</dbReference>
<keyword evidence="3" id="KW-0732">Signal</keyword>
<dbReference type="RefSeq" id="WP_015934166.1">
    <property type="nucleotide sequence ID" value="NC_011892.1"/>
</dbReference>
<keyword evidence="5" id="KW-0614">Plasmid</keyword>
<dbReference type="InterPro" id="IPR006143">
    <property type="entry name" value="RND_pump_MFP"/>
</dbReference>
<dbReference type="SUPFAM" id="SSF111369">
    <property type="entry name" value="HlyD-like secretion proteins"/>
    <property type="match status" value="1"/>
</dbReference>
<feature type="signal peptide" evidence="3">
    <location>
        <begin position="1"/>
        <end position="23"/>
    </location>
</feature>
<reference evidence="6" key="1">
    <citation type="submission" date="2009-01" db="EMBL/GenBank/DDBJ databases">
        <title>Complete sequence of plasmid 1 of Methylobacterium nodulans ORS 2060.</title>
        <authorList>
            <consortium name="US DOE Joint Genome Institute"/>
            <person name="Lucas S."/>
            <person name="Copeland A."/>
            <person name="Lapidus A."/>
            <person name="Glavina del Rio T."/>
            <person name="Dalin E."/>
            <person name="Tice H."/>
            <person name="Bruce D."/>
            <person name="Goodwin L."/>
            <person name="Pitluck S."/>
            <person name="Sims D."/>
            <person name="Brettin T."/>
            <person name="Detter J.C."/>
            <person name="Han C."/>
            <person name="Larimer F."/>
            <person name="Land M."/>
            <person name="Hauser L."/>
            <person name="Kyrpides N."/>
            <person name="Ivanova N."/>
            <person name="Marx C.J."/>
            <person name="Richardson P."/>
        </authorList>
    </citation>
    <scope>NUCLEOTIDE SEQUENCE [LARGE SCALE GENOMIC DNA]</scope>
    <source>
        <strain evidence="6">LMG 21967 / CNCM I-2342 / ORS 2060</strain>
        <plasmid evidence="6">Plasmid pMNOD01</plasmid>
    </source>
</reference>
<comment type="similarity">
    <text evidence="1">Belongs to the membrane fusion protein (MFP) (TC 8.A.1) family.</text>
</comment>
<dbReference type="Gene3D" id="2.40.420.20">
    <property type="match status" value="1"/>
</dbReference>
<evidence type="ECO:0000256" key="3">
    <source>
        <dbReference type="SAM" id="SignalP"/>
    </source>
</evidence>
<accession>B8IW38</accession>
<dbReference type="EMBL" id="CP001350">
    <property type="protein sequence ID" value="ACL62628.1"/>
    <property type="molecule type" value="Genomic_DNA"/>
</dbReference>
<feature type="chain" id="PRO_5002872216" evidence="3">
    <location>
        <begin position="24"/>
        <end position="370"/>
    </location>
</feature>
<dbReference type="Gene3D" id="2.40.30.170">
    <property type="match status" value="1"/>
</dbReference>
<geneLocation type="plasmid" evidence="5 6">
    <name>pMNOD01</name>
</geneLocation>
<dbReference type="PANTHER" id="PTHR30469:SF18">
    <property type="entry name" value="RESISTANCE-NODULATION-CELL DIVISION (RND) EFFLUX MEMBRANE FUSION PROTEIN-RELATED"/>
    <property type="match status" value="1"/>
</dbReference>
<dbReference type="Gene3D" id="1.10.287.470">
    <property type="entry name" value="Helix hairpin bin"/>
    <property type="match status" value="1"/>
</dbReference>
<dbReference type="InterPro" id="IPR058625">
    <property type="entry name" value="MdtA-like_BSH"/>
</dbReference>
<gene>
    <name evidence="5" type="ordered locus">Mnod_8533</name>
</gene>
<name>B8IW38_METNO</name>
<evidence type="ECO:0000259" key="4">
    <source>
        <dbReference type="Pfam" id="PF25917"/>
    </source>
</evidence>
<organism evidence="5 6">
    <name type="scientific">Methylobacterium nodulans (strain LMG 21967 / CNCM I-2342 / ORS 2060)</name>
    <dbReference type="NCBI Taxonomy" id="460265"/>
    <lineage>
        <taxon>Bacteria</taxon>
        <taxon>Pseudomonadati</taxon>
        <taxon>Pseudomonadota</taxon>
        <taxon>Alphaproteobacteria</taxon>
        <taxon>Hyphomicrobiales</taxon>
        <taxon>Methylobacteriaceae</taxon>
        <taxon>Methylobacterium</taxon>
    </lineage>
</organism>
<dbReference type="Proteomes" id="UP000008207">
    <property type="component" value="Plasmid pMNOD01"/>
</dbReference>
<dbReference type="GO" id="GO:1990281">
    <property type="term" value="C:efflux pump complex"/>
    <property type="evidence" value="ECO:0007669"/>
    <property type="project" value="TreeGrafter"/>
</dbReference>
<dbReference type="KEGG" id="mno:Mnod_8533"/>
<feature type="domain" description="Multidrug resistance protein MdtA-like barrel-sandwich hybrid" evidence="4">
    <location>
        <begin position="72"/>
        <end position="204"/>
    </location>
</feature>
<dbReference type="NCBIfam" id="TIGR01730">
    <property type="entry name" value="RND_mfp"/>
    <property type="match status" value="1"/>
</dbReference>
<dbReference type="OrthoDB" id="9813967at2"/>
<evidence type="ECO:0000313" key="5">
    <source>
        <dbReference type="EMBL" id="ACL62628.1"/>
    </source>
</evidence>
<keyword evidence="2" id="KW-0175">Coiled coil</keyword>
<proteinExistence type="inferred from homology"/>
<evidence type="ECO:0000256" key="1">
    <source>
        <dbReference type="ARBA" id="ARBA00009477"/>
    </source>
</evidence>
<dbReference type="GO" id="GO:0015562">
    <property type="term" value="F:efflux transmembrane transporter activity"/>
    <property type="evidence" value="ECO:0007669"/>
    <property type="project" value="TreeGrafter"/>
</dbReference>
<protein>
    <submittedName>
        <fullName evidence="5">Efflux transporter, RND family, MFP subunit</fullName>
    </submittedName>
</protein>
<dbReference type="AlphaFoldDB" id="B8IW38"/>
<keyword evidence="6" id="KW-1185">Reference proteome</keyword>
<sequence>MRKRPAMVLGSVLVAGVGAVAFASVSLRTQEASAVTDPRQDPPIVRLATAAGVTGSERGFTGTIGARVQSNLGFRVPGKVVERLVNVGQQVKAGQPLMRIDETDLRLALTAKRNAVAAAHASVVQLKADEQRYASLLTKGWVSRQRYEQAKAASDTAEAQLAAAEAEARVAENEATYSVLLADADGTVVETLGEPGQVVSAGQAVVRLAQAGPREAVVALPETIRPAIGSVAEASVYGGDGRRYTAHLRQLSDSADAQTRTYEARYVLDGAAAAAPLGATVTIRLASQASQPEVQVPLGAVLDDGEKTGVWLLDRATSTVTFRPVKLVRVTSETAVISGLSSGDPVVSLGAHLLREGARVRTASQSRSNR</sequence>
<evidence type="ECO:0000256" key="2">
    <source>
        <dbReference type="SAM" id="Coils"/>
    </source>
</evidence>
<evidence type="ECO:0000313" key="6">
    <source>
        <dbReference type="Proteomes" id="UP000008207"/>
    </source>
</evidence>
<dbReference type="Gene3D" id="2.40.50.100">
    <property type="match status" value="1"/>
</dbReference>
<dbReference type="PANTHER" id="PTHR30469">
    <property type="entry name" value="MULTIDRUG RESISTANCE PROTEIN MDTA"/>
    <property type="match status" value="1"/>
</dbReference>